<accession>A0AAW2MSX9</accession>
<dbReference type="PANTHER" id="PTHR22952:SF392">
    <property type="entry name" value="BZIP TRANSCRIPTION FACTOR 12"/>
    <property type="match status" value="1"/>
</dbReference>
<dbReference type="SUPFAM" id="SSF57959">
    <property type="entry name" value="Leucine zipper domain"/>
    <property type="match status" value="1"/>
</dbReference>
<reference evidence="6" key="1">
    <citation type="submission" date="2020-06" db="EMBL/GenBank/DDBJ databases">
        <authorList>
            <person name="Li T."/>
            <person name="Hu X."/>
            <person name="Zhang T."/>
            <person name="Song X."/>
            <person name="Zhang H."/>
            <person name="Dai N."/>
            <person name="Sheng W."/>
            <person name="Hou X."/>
            <person name="Wei L."/>
        </authorList>
    </citation>
    <scope>NUCLEOTIDE SEQUENCE</scope>
    <source>
        <strain evidence="6">G01</strain>
        <tissue evidence="6">Leaf</tissue>
    </source>
</reference>
<proteinExistence type="predicted"/>
<comment type="caution">
    <text evidence="6">The sequence shown here is derived from an EMBL/GenBank/DDBJ whole genome shotgun (WGS) entry which is preliminary data.</text>
</comment>
<feature type="domain" description="BZIP" evidence="5">
    <location>
        <begin position="219"/>
        <end position="234"/>
    </location>
</feature>
<feature type="compositionally biased region" description="Gly residues" evidence="4">
    <location>
        <begin position="78"/>
        <end position="88"/>
    </location>
</feature>
<comment type="subcellular location">
    <subcellularLocation>
        <location evidence="1">Nucleus</location>
    </subcellularLocation>
</comment>
<dbReference type="PROSITE" id="PS00036">
    <property type="entry name" value="BZIP_BASIC"/>
    <property type="match status" value="1"/>
</dbReference>
<organism evidence="6">
    <name type="scientific">Sesamum angustifolium</name>
    <dbReference type="NCBI Taxonomy" id="2727405"/>
    <lineage>
        <taxon>Eukaryota</taxon>
        <taxon>Viridiplantae</taxon>
        <taxon>Streptophyta</taxon>
        <taxon>Embryophyta</taxon>
        <taxon>Tracheophyta</taxon>
        <taxon>Spermatophyta</taxon>
        <taxon>Magnoliopsida</taxon>
        <taxon>eudicotyledons</taxon>
        <taxon>Gunneridae</taxon>
        <taxon>Pentapetalae</taxon>
        <taxon>asterids</taxon>
        <taxon>lamiids</taxon>
        <taxon>Lamiales</taxon>
        <taxon>Pedaliaceae</taxon>
        <taxon>Sesamum</taxon>
    </lineage>
</organism>
<dbReference type="Gene3D" id="1.20.5.170">
    <property type="match status" value="1"/>
</dbReference>
<name>A0AAW2MSX9_9LAMI</name>
<dbReference type="InterPro" id="IPR004827">
    <property type="entry name" value="bZIP"/>
</dbReference>
<evidence type="ECO:0000259" key="5">
    <source>
        <dbReference type="PROSITE" id="PS00036"/>
    </source>
</evidence>
<evidence type="ECO:0000313" key="6">
    <source>
        <dbReference type="EMBL" id="KAL0334447.1"/>
    </source>
</evidence>
<keyword evidence="2" id="KW-0238">DNA-binding</keyword>
<feature type="region of interest" description="Disordered" evidence="4">
    <location>
        <begin position="1"/>
        <end position="37"/>
    </location>
</feature>
<evidence type="ECO:0000256" key="1">
    <source>
        <dbReference type="ARBA" id="ARBA00004123"/>
    </source>
</evidence>
<dbReference type="EMBL" id="JACGWK010000009">
    <property type="protein sequence ID" value="KAL0334447.1"/>
    <property type="molecule type" value="Genomic_DNA"/>
</dbReference>
<feature type="region of interest" description="Disordered" evidence="4">
    <location>
        <begin position="62"/>
        <end position="93"/>
    </location>
</feature>
<reference evidence="6" key="2">
    <citation type="journal article" date="2024" name="Plant">
        <title>Genomic evolution and insights into agronomic trait innovations of Sesamum species.</title>
        <authorList>
            <person name="Miao H."/>
            <person name="Wang L."/>
            <person name="Qu L."/>
            <person name="Liu H."/>
            <person name="Sun Y."/>
            <person name="Le M."/>
            <person name="Wang Q."/>
            <person name="Wei S."/>
            <person name="Zheng Y."/>
            <person name="Lin W."/>
            <person name="Duan Y."/>
            <person name="Cao H."/>
            <person name="Xiong S."/>
            <person name="Wang X."/>
            <person name="Wei L."/>
            <person name="Li C."/>
            <person name="Ma Q."/>
            <person name="Ju M."/>
            <person name="Zhao R."/>
            <person name="Li G."/>
            <person name="Mu C."/>
            <person name="Tian Q."/>
            <person name="Mei H."/>
            <person name="Zhang T."/>
            <person name="Gao T."/>
            <person name="Zhang H."/>
        </authorList>
    </citation>
    <scope>NUCLEOTIDE SEQUENCE</scope>
    <source>
        <strain evidence="6">G01</strain>
    </source>
</reference>
<gene>
    <name evidence="6" type="ORF">Sangu_1600900</name>
</gene>
<keyword evidence="3" id="KW-0539">Nucleus</keyword>
<dbReference type="GO" id="GO:0003700">
    <property type="term" value="F:DNA-binding transcription factor activity"/>
    <property type="evidence" value="ECO:0007669"/>
    <property type="project" value="InterPro"/>
</dbReference>
<dbReference type="PANTHER" id="PTHR22952">
    <property type="entry name" value="CAMP-RESPONSE ELEMENT BINDING PROTEIN-RELATED"/>
    <property type="match status" value="1"/>
</dbReference>
<dbReference type="GO" id="GO:0005634">
    <property type="term" value="C:nucleus"/>
    <property type="evidence" value="ECO:0007669"/>
    <property type="project" value="UniProtKB-SubCell"/>
</dbReference>
<dbReference type="GO" id="GO:0003677">
    <property type="term" value="F:DNA binding"/>
    <property type="evidence" value="ECO:0007669"/>
    <property type="project" value="UniProtKB-KW"/>
</dbReference>
<protein>
    <submittedName>
        <fullName evidence="6">BZIP transcription factor 12</fullName>
    </submittedName>
</protein>
<evidence type="ECO:0000256" key="3">
    <source>
        <dbReference type="ARBA" id="ARBA00023242"/>
    </source>
</evidence>
<dbReference type="GO" id="GO:0045893">
    <property type="term" value="P:positive regulation of DNA-templated transcription"/>
    <property type="evidence" value="ECO:0007669"/>
    <property type="project" value="InterPro"/>
</dbReference>
<evidence type="ECO:0000256" key="4">
    <source>
        <dbReference type="SAM" id="MobiDB-lite"/>
    </source>
</evidence>
<dbReference type="AlphaFoldDB" id="A0AAW2MSX9"/>
<dbReference type="InterPro" id="IPR043452">
    <property type="entry name" value="BZIP46-like"/>
</dbReference>
<sequence>MQMASSKVMASRSPPNPDPPRHSSTSPLNLHSDHTRGFGSMNMDDLFRNIYSESDSFALQNNGGAASGEGGSSAVDGAAGGMRSGNGNGSKTADEVWRDIVSGGAAAGGSGEPGMTLEDFLAKAGAVNEEDVRVPPVVTMAPPPPTAGAFGMEAGMMNPAAGVPAVQFAPAVCVQNGFGVDFGNGIAAVSGGVSGVGRGKRRAAVEEVPLDKATQQKQRRMIKNRESAARSRERKQAELNKERYKQMWFTGLILIFESLSWKSVLLVCMSITMQPQNVTLAWFRLQLMENLIPVVEKRRPPRVLRRVNSMEWKKLNQAVEAFESKQNS</sequence>
<evidence type="ECO:0000256" key="2">
    <source>
        <dbReference type="ARBA" id="ARBA00023125"/>
    </source>
</evidence>
<dbReference type="InterPro" id="IPR046347">
    <property type="entry name" value="bZIP_sf"/>
</dbReference>